<dbReference type="Proteomes" id="UP000637074">
    <property type="component" value="Unassembled WGS sequence"/>
</dbReference>
<evidence type="ECO:0000256" key="4">
    <source>
        <dbReference type="ARBA" id="ARBA00022989"/>
    </source>
</evidence>
<proteinExistence type="predicted"/>
<evidence type="ECO:0000313" key="9">
    <source>
        <dbReference type="Proteomes" id="UP000637074"/>
    </source>
</evidence>
<evidence type="ECO:0000256" key="6">
    <source>
        <dbReference type="SAM" id="Phobius"/>
    </source>
</evidence>
<feature type="transmembrane region" description="Helical" evidence="6">
    <location>
        <begin position="119"/>
        <end position="141"/>
    </location>
</feature>
<evidence type="ECO:0000256" key="1">
    <source>
        <dbReference type="ARBA" id="ARBA00004651"/>
    </source>
</evidence>
<keyword evidence="5 6" id="KW-0472">Membrane</keyword>
<dbReference type="PANTHER" id="PTHR35007:SF1">
    <property type="entry name" value="PILUS ASSEMBLY PROTEIN"/>
    <property type="match status" value="1"/>
</dbReference>
<keyword evidence="2" id="KW-1003">Cell membrane</keyword>
<evidence type="ECO:0000259" key="7">
    <source>
        <dbReference type="Pfam" id="PF00482"/>
    </source>
</evidence>
<gene>
    <name evidence="8" type="ORF">AM1BK_02390</name>
</gene>
<protein>
    <submittedName>
        <fullName evidence="8">Secretion system protein</fullName>
    </submittedName>
</protein>
<name>A0ABQ3MXX6_9BACI</name>
<dbReference type="Gene3D" id="1.20.81.30">
    <property type="entry name" value="Type II secretion system (T2SS), domain F"/>
    <property type="match status" value="1"/>
</dbReference>
<feature type="transmembrane region" description="Helical" evidence="6">
    <location>
        <begin position="304"/>
        <end position="324"/>
    </location>
</feature>
<evidence type="ECO:0000256" key="2">
    <source>
        <dbReference type="ARBA" id="ARBA00022475"/>
    </source>
</evidence>
<feature type="transmembrane region" description="Helical" evidence="6">
    <location>
        <begin position="273"/>
        <end position="292"/>
    </location>
</feature>
<dbReference type="InterPro" id="IPR018076">
    <property type="entry name" value="T2SS_GspF_dom"/>
</dbReference>
<dbReference type="Pfam" id="PF00482">
    <property type="entry name" value="T2SSF"/>
    <property type="match status" value="1"/>
</dbReference>
<comment type="subcellular location">
    <subcellularLocation>
        <location evidence="1">Cell membrane</location>
        <topology evidence="1">Multi-pass membrane protein</topology>
    </subcellularLocation>
</comment>
<evidence type="ECO:0000256" key="5">
    <source>
        <dbReference type="ARBA" id="ARBA00023136"/>
    </source>
</evidence>
<dbReference type="PANTHER" id="PTHR35007">
    <property type="entry name" value="INTEGRAL MEMBRANE PROTEIN-RELATED"/>
    <property type="match status" value="1"/>
</dbReference>
<dbReference type="RefSeq" id="WP_191268876.1">
    <property type="nucleotide sequence ID" value="NZ_BNDS01000001.1"/>
</dbReference>
<reference evidence="8 9" key="1">
    <citation type="journal article" date="2022" name="Int. J. Syst. Evol. Microbiol.">
        <title>Neobacillus kokaensis sp. nov., isolated from soil.</title>
        <authorList>
            <person name="Yuki K."/>
            <person name="Matsubara H."/>
            <person name="Yamaguchi S."/>
        </authorList>
    </citation>
    <scope>NUCLEOTIDE SEQUENCE [LARGE SCALE GENOMIC DNA]</scope>
    <source>
        <strain evidence="8 9">LOB 377</strain>
    </source>
</reference>
<evidence type="ECO:0000313" key="8">
    <source>
        <dbReference type="EMBL" id="GHH96696.1"/>
    </source>
</evidence>
<keyword evidence="4 6" id="KW-1133">Transmembrane helix</keyword>
<feature type="transmembrane region" description="Helical" evidence="6">
    <location>
        <begin position="6"/>
        <end position="27"/>
    </location>
</feature>
<dbReference type="EMBL" id="BNDS01000001">
    <property type="protein sequence ID" value="GHH96696.1"/>
    <property type="molecule type" value="Genomic_DNA"/>
</dbReference>
<evidence type="ECO:0000256" key="3">
    <source>
        <dbReference type="ARBA" id="ARBA00022692"/>
    </source>
</evidence>
<accession>A0ABQ3MXX6</accession>
<dbReference type="InterPro" id="IPR042094">
    <property type="entry name" value="T2SS_GspF_sf"/>
</dbReference>
<keyword evidence="3 6" id="KW-0812">Transmembrane</keyword>
<keyword evidence="9" id="KW-1185">Reference proteome</keyword>
<sequence>MAVLNIFVYFAFAALVFLFFFLFLQLFGSKQSRMDKRLTYYLLEEEKQAIPVEGLEKKQKKERLQIMKWAQKSNNRIKKNLNKRKTNEKVERFLDSAGSSWTAGEYTAFRWIFGGIFSGMLFLLTGQLLFILVGFLIGYMFPRIQLTMKQKKRIRKFNDQLQDMISTIISSMRAGYSFNQALKAVSEESSSPMREEMEQVLKEMQYGISMDDALHHLYDRVPSKDLDIMIQAILIQRQVGGNLATVLSMIVETIRERQKIQAQIKALTAQGRMSGAVIGALPFALGGLIYLMQPSYIKVLFTNAIGIILVVAALGSGILGFWLIQKIIRIEV</sequence>
<comment type="caution">
    <text evidence="8">The sequence shown here is derived from an EMBL/GenBank/DDBJ whole genome shotgun (WGS) entry which is preliminary data.</text>
</comment>
<feature type="domain" description="Type II secretion system protein GspF" evidence="7">
    <location>
        <begin position="166"/>
        <end position="289"/>
    </location>
</feature>
<organism evidence="8 9">
    <name type="scientific">Neobacillus kokaensis</name>
    <dbReference type="NCBI Taxonomy" id="2759023"/>
    <lineage>
        <taxon>Bacteria</taxon>
        <taxon>Bacillati</taxon>
        <taxon>Bacillota</taxon>
        <taxon>Bacilli</taxon>
        <taxon>Bacillales</taxon>
        <taxon>Bacillaceae</taxon>
        <taxon>Neobacillus</taxon>
    </lineage>
</organism>